<comment type="caution">
    <text evidence="7">The sequence shown here is derived from an EMBL/GenBank/DDBJ whole genome shotgun (WGS) entry which is preliminary data.</text>
</comment>
<evidence type="ECO:0000256" key="3">
    <source>
        <dbReference type="ARBA" id="ARBA00022801"/>
    </source>
</evidence>
<feature type="binding site" evidence="6">
    <location>
        <position position="140"/>
    </location>
    <ligand>
        <name>Zn(2+)</name>
        <dbReference type="ChEBI" id="CHEBI:29105"/>
        <label>1</label>
        <note>catalytic</note>
    </ligand>
</feature>
<organism evidence="7 8">
    <name type="scientific">Haloglomus irregulare</name>
    <dbReference type="NCBI Taxonomy" id="2234134"/>
    <lineage>
        <taxon>Archaea</taxon>
        <taxon>Methanobacteriati</taxon>
        <taxon>Methanobacteriota</taxon>
        <taxon>Stenosarchaea group</taxon>
        <taxon>Halobacteria</taxon>
        <taxon>Halobacteriales</taxon>
        <taxon>Natronomonadaceae</taxon>
        <taxon>Haloglomus</taxon>
    </lineage>
</organism>
<evidence type="ECO:0000313" key="7">
    <source>
        <dbReference type="EMBL" id="TSD13693.1"/>
    </source>
</evidence>
<dbReference type="Pfam" id="PF07998">
    <property type="entry name" value="Peptidase_M54"/>
    <property type="match status" value="1"/>
</dbReference>
<dbReference type="HAMAP" id="MF_01842">
    <property type="entry name" value="Archaemetzincin"/>
    <property type="match status" value="1"/>
</dbReference>
<dbReference type="Proteomes" id="UP000319894">
    <property type="component" value="Unassembled WGS sequence"/>
</dbReference>
<gene>
    <name evidence="6" type="primary">amzA</name>
    <name evidence="7" type="ORF">DP107_11010</name>
</gene>
<feature type="binding site" evidence="6">
    <location>
        <position position="141"/>
    </location>
    <ligand>
        <name>Zn(2+)</name>
        <dbReference type="ChEBI" id="CHEBI:29105"/>
        <label>2</label>
    </ligand>
</feature>
<evidence type="ECO:0000256" key="4">
    <source>
        <dbReference type="ARBA" id="ARBA00022833"/>
    </source>
</evidence>
<reference evidence="7 8" key="1">
    <citation type="submission" date="2018-06" db="EMBL/GenBank/DDBJ databases">
        <title>Natronomonas sp. F16-60 a new haloarchaeon isolated from a solar saltern of Isla Cristina, Huelva, Spain.</title>
        <authorList>
            <person name="Duran-Viseras A."/>
            <person name="Sanchez-Porro C."/>
            <person name="Ventosa A."/>
        </authorList>
    </citation>
    <scope>NUCLEOTIDE SEQUENCE [LARGE SCALE GENOMIC DNA]</scope>
    <source>
        <strain evidence="7 8">F16-60</strain>
    </source>
</reference>
<feature type="active site" description="Proton acceptor" evidence="6">
    <location>
        <position position="131"/>
    </location>
</feature>
<evidence type="ECO:0000256" key="2">
    <source>
        <dbReference type="ARBA" id="ARBA00022723"/>
    </source>
</evidence>
<keyword evidence="4 6" id="KW-0862">Zinc</keyword>
<dbReference type="AlphaFoldDB" id="A0A554N8G8"/>
<sequence>MHVDIVPVGDVPAVVKREASSGLRSVYDCEVTLHDGQEVPDGAYDPGRQQYRAEEFIELASRIGNGTKNIAITGHDLYYRRRNYVFGLAYLSGNGSVISTYRLQTSTDGGFSNKPASEIFADRVRKEVIHEIGHTLGLEHCDNKRCVMNFSPTVREVDIKEQTLCGSCQKQVL</sequence>
<dbReference type="GeneID" id="79285977"/>
<keyword evidence="3 6" id="KW-0378">Hydrolase</keyword>
<dbReference type="Gene3D" id="3.40.390.10">
    <property type="entry name" value="Collagenase (Catalytic Domain)"/>
    <property type="match status" value="1"/>
</dbReference>
<feature type="binding site" evidence="6">
    <location>
        <position position="134"/>
    </location>
    <ligand>
        <name>Zn(2+)</name>
        <dbReference type="ChEBI" id="CHEBI:29105"/>
        <label>1</label>
        <note>catalytic</note>
    </ligand>
</feature>
<dbReference type="PANTHER" id="PTHR15910:SF1">
    <property type="entry name" value="ARCHAEMETZINCIN-2"/>
    <property type="match status" value="1"/>
</dbReference>
<dbReference type="NCBIfam" id="NF033823">
    <property type="entry name" value="archmetzin"/>
    <property type="match status" value="1"/>
</dbReference>
<feature type="binding site" evidence="6">
    <location>
        <position position="130"/>
    </location>
    <ligand>
        <name>Zn(2+)</name>
        <dbReference type="ChEBI" id="CHEBI:29105"/>
        <label>1</label>
        <note>catalytic</note>
    </ligand>
</feature>
<dbReference type="GO" id="GO:0008270">
    <property type="term" value="F:zinc ion binding"/>
    <property type="evidence" value="ECO:0007669"/>
    <property type="project" value="UniProtKB-UniRule"/>
</dbReference>
<dbReference type="GO" id="GO:0006508">
    <property type="term" value="P:proteolysis"/>
    <property type="evidence" value="ECO:0007669"/>
    <property type="project" value="UniProtKB-UniRule"/>
</dbReference>
<dbReference type="GO" id="GO:0008237">
    <property type="term" value="F:metallopeptidase activity"/>
    <property type="evidence" value="ECO:0007669"/>
    <property type="project" value="UniProtKB-UniRule"/>
</dbReference>
<dbReference type="CDD" id="cd11375">
    <property type="entry name" value="Peptidase_M54"/>
    <property type="match status" value="1"/>
</dbReference>
<protein>
    <recommendedName>
        <fullName evidence="6">Archaemetzincin</fullName>
        <ecNumber evidence="6">3.4.-.-</ecNumber>
    </recommendedName>
</protein>
<comment type="function">
    <text evidence="6">Probable zinc metalloprotease whose natural substrate is unknown.</text>
</comment>
<dbReference type="RefSeq" id="WP_144262216.1">
    <property type="nucleotide sequence ID" value="NZ_QMDX01000006.1"/>
</dbReference>
<feature type="binding site" evidence="6">
    <location>
        <position position="146"/>
    </location>
    <ligand>
        <name>Zn(2+)</name>
        <dbReference type="ChEBI" id="CHEBI:29105"/>
        <label>2</label>
    </ligand>
</feature>
<keyword evidence="2 6" id="KW-0479">Metal-binding</keyword>
<feature type="binding site" evidence="6">
    <location>
        <position position="165"/>
    </location>
    <ligand>
        <name>Zn(2+)</name>
        <dbReference type="ChEBI" id="CHEBI:29105"/>
        <label>2</label>
    </ligand>
</feature>
<dbReference type="OrthoDB" id="50281at2157"/>
<dbReference type="EMBL" id="QMDX01000006">
    <property type="protein sequence ID" value="TSD13693.1"/>
    <property type="molecule type" value="Genomic_DNA"/>
</dbReference>
<dbReference type="InterPro" id="IPR012962">
    <property type="entry name" value="Pept_M54_archaemetzincn"/>
</dbReference>
<dbReference type="PIRSF" id="PIRSF005785">
    <property type="entry name" value="Zn-prot_arch"/>
    <property type="match status" value="1"/>
</dbReference>
<keyword evidence="1 6" id="KW-0645">Protease</keyword>
<dbReference type="InterPro" id="IPR024079">
    <property type="entry name" value="MetalloPept_cat_dom_sf"/>
</dbReference>
<comment type="cofactor">
    <cofactor evidence="6">
        <name>Zn(2+)</name>
        <dbReference type="ChEBI" id="CHEBI:29105"/>
    </cofactor>
    <text evidence="6">Binds 2 Zn(2+) ions per subunit. One is catalytic, whereas the other seems to have a structural role.</text>
</comment>
<name>A0A554N8G8_9EURY</name>
<comment type="subunit">
    <text evidence="6">Monomer.</text>
</comment>
<keyword evidence="8" id="KW-1185">Reference proteome</keyword>
<comment type="similarity">
    <text evidence="6">Belongs to the peptidase M54 family.</text>
</comment>
<dbReference type="FunCoup" id="A0A554N8G8">
    <property type="interactions" value="1"/>
</dbReference>
<dbReference type="SUPFAM" id="SSF55486">
    <property type="entry name" value="Metalloproteases ('zincins'), catalytic domain"/>
    <property type="match status" value="1"/>
</dbReference>
<dbReference type="InParanoid" id="A0A554N8G8"/>
<feature type="binding site" evidence="6">
    <location>
        <position position="168"/>
    </location>
    <ligand>
        <name>Zn(2+)</name>
        <dbReference type="ChEBI" id="CHEBI:29105"/>
        <label>2</label>
    </ligand>
</feature>
<keyword evidence="5 6" id="KW-0482">Metalloprotease</keyword>
<evidence type="ECO:0000256" key="6">
    <source>
        <dbReference type="HAMAP-Rule" id="MF_01842"/>
    </source>
</evidence>
<dbReference type="PANTHER" id="PTHR15910">
    <property type="entry name" value="ARCHAEMETZINCIN"/>
    <property type="match status" value="1"/>
</dbReference>
<evidence type="ECO:0000313" key="8">
    <source>
        <dbReference type="Proteomes" id="UP000319894"/>
    </source>
</evidence>
<evidence type="ECO:0000256" key="1">
    <source>
        <dbReference type="ARBA" id="ARBA00022670"/>
    </source>
</evidence>
<dbReference type="EC" id="3.4.-.-" evidence="6"/>
<dbReference type="InterPro" id="IPR012091">
    <property type="entry name" value="Pept_M54_archaemetzncn_arc/bac"/>
</dbReference>
<evidence type="ECO:0000256" key="5">
    <source>
        <dbReference type="ARBA" id="ARBA00023049"/>
    </source>
</evidence>
<proteinExistence type="inferred from homology"/>
<accession>A0A554N8G8</accession>